<dbReference type="Gene3D" id="3.40.50.10260">
    <property type="entry name" value="YjeF N-terminal domain"/>
    <property type="match status" value="1"/>
</dbReference>
<feature type="domain" description="YjeF N-terminal" evidence="13">
    <location>
        <begin position="14"/>
        <end position="208"/>
    </location>
</feature>
<keyword evidence="4" id="KW-0067">ATP-binding</keyword>
<dbReference type="GO" id="GO:0046872">
    <property type="term" value="F:metal ion binding"/>
    <property type="evidence" value="ECO:0007669"/>
    <property type="project" value="UniProtKB-KW"/>
</dbReference>
<keyword evidence="11" id="KW-0630">Potassium</keyword>
<feature type="binding site" evidence="11">
    <location>
        <position position="118"/>
    </location>
    <ligand>
        <name>K(+)</name>
        <dbReference type="ChEBI" id="CHEBI:29103"/>
    </ligand>
</feature>
<comment type="cofactor">
    <cofactor evidence="11">
        <name>K(+)</name>
        <dbReference type="ChEBI" id="CHEBI:29103"/>
    </cofactor>
    <text evidence="11">Binds 1 potassium ion per subunit.</text>
</comment>
<evidence type="ECO:0000313" key="15">
    <source>
        <dbReference type="Proteomes" id="UP000234857"/>
    </source>
</evidence>
<keyword evidence="3 11" id="KW-0547">Nucleotide-binding</keyword>
<evidence type="ECO:0000256" key="5">
    <source>
        <dbReference type="ARBA" id="ARBA00022857"/>
    </source>
</evidence>
<comment type="catalytic activity">
    <reaction evidence="9">
        <text>(6S)-NADHX + ADP = AMP + phosphate + NADH + H(+)</text>
        <dbReference type="Rhea" id="RHEA:32223"/>
        <dbReference type="ChEBI" id="CHEBI:15378"/>
        <dbReference type="ChEBI" id="CHEBI:43474"/>
        <dbReference type="ChEBI" id="CHEBI:57945"/>
        <dbReference type="ChEBI" id="CHEBI:64074"/>
        <dbReference type="ChEBI" id="CHEBI:456215"/>
        <dbReference type="ChEBI" id="CHEBI:456216"/>
        <dbReference type="EC" id="4.2.1.136"/>
    </reaction>
</comment>
<feature type="binding site" evidence="11">
    <location>
        <begin position="122"/>
        <end position="128"/>
    </location>
    <ligand>
        <name>(6S)-NADPHX</name>
        <dbReference type="ChEBI" id="CHEBI:64076"/>
    </ligand>
</feature>
<evidence type="ECO:0000256" key="8">
    <source>
        <dbReference type="ARBA" id="ARBA00025153"/>
    </source>
</evidence>
<evidence type="ECO:0000256" key="6">
    <source>
        <dbReference type="ARBA" id="ARBA00023027"/>
    </source>
</evidence>
<keyword evidence="5 11" id="KW-0521">NADP</keyword>
<evidence type="ECO:0000313" key="14">
    <source>
        <dbReference type="EMBL" id="PLX18437.1"/>
    </source>
</evidence>
<dbReference type="EC" id="5.1.99.6" evidence="11"/>
<dbReference type="HAMAP" id="MF_01966">
    <property type="entry name" value="NADHX_epimerase"/>
    <property type="match status" value="1"/>
</dbReference>
<dbReference type="InterPro" id="IPR004443">
    <property type="entry name" value="YjeF_N_dom"/>
</dbReference>
<proteinExistence type="inferred from homology"/>
<keyword evidence="11" id="KW-0413">Isomerase</keyword>
<keyword evidence="7" id="KW-0456">Lyase</keyword>
<dbReference type="EMBL" id="PKTG01000063">
    <property type="protein sequence ID" value="PLX18437.1"/>
    <property type="molecule type" value="Genomic_DNA"/>
</dbReference>
<dbReference type="NCBIfam" id="TIGR00197">
    <property type="entry name" value="yjeF_nterm"/>
    <property type="match status" value="1"/>
</dbReference>
<dbReference type="InterPro" id="IPR036652">
    <property type="entry name" value="YjeF_N_dom_sf"/>
</dbReference>
<evidence type="ECO:0000256" key="1">
    <source>
        <dbReference type="ARBA" id="ARBA00006001"/>
    </source>
</evidence>
<comment type="catalytic activity">
    <reaction evidence="11">
        <text>(6R)-NADPHX = (6S)-NADPHX</text>
        <dbReference type="Rhea" id="RHEA:32227"/>
        <dbReference type="ChEBI" id="CHEBI:64076"/>
        <dbReference type="ChEBI" id="CHEBI:64077"/>
        <dbReference type="EC" id="5.1.99.6"/>
    </reaction>
</comment>
<keyword evidence="6 11" id="KW-0520">NAD</keyword>
<evidence type="ECO:0000259" key="12">
    <source>
        <dbReference type="PROSITE" id="PS51383"/>
    </source>
</evidence>
<comment type="similarity">
    <text evidence="1">In the N-terminal section; belongs to the NnrE/AIBP family.</text>
</comment>
<comment type="function">
    <text evidence="8">Bifunctional enzyme that catalyzes the epimerization of the S- and R-forms of NAD(P)HX and the dehydration of the S-form of NAD(P)HX at the expense of ADP, which is converted to AMP. This allows the repair of both epimers of NAD(P)HX, a damaged form of NAD(P)H that is a result of enzymatic or heat-dependent hydration.</text>
</comment>
<dbReference type="PROSITE" id="PS51383">
    <property type="entry name" value="YJEF_C_3"/>
    <property type="match status" value="1"/>
</dbReference>
<evidence type="ECO:0000256" key="10">
    <source>
        <dbReference type="ARBA" id="ARBA00049209"/>
    </source>
</evidence>
<feature type="binding site" evidence="11">
    <location>
        <position position="151"/>
    </location>
    <ligand>
        <name>(6S)-NADPHX</name>
        <dbReference type="ChEBI" id="CHEBI:64076"/>
    </ligand>
</feature>
<dbReference type="SUPFAM" id="SSF53613">
    <property type="entry name" value="Ribokinase-like"/>
    <property type="match status" value="1"/>
</dbReference>
<organism evidence="14 15">
    <name type="scientific">Muiribacterium halophilum</name>
    <dbReference type="NCBI Taxonomy" id="2053465"/>
    <lineage>
        <taxon>Bacteria</taxon>
        <taxon>Candidatus Muiribacteriota</taxon>
        <taxon>Candidatus Muiribacteriia</taxon>
        <taxon>Candidatus Muiribacteriales</taxon>
        <taxon>Candidatus Muiribacteriaceae</taxon>
        <taxon>Candidatus Muiribacterium</taxon>
    </lineage>
</organism>
<dbReference type="InterPro" id="IPR000631">
    <property type="entry name" value="CARKD"/>
</dbReference>
<evidence type="ECO:0000256" key="11">
    <source>
        <dbReference type="HAMAP-Rule" id="MF_01966"/>
    </source>
</evidence>
<evidence type="ECO:0000259" key="13">
    <source>
        <dbReference type="PROSITE" id="PS51385"/>
    </source>
</evidence>
<dbReference type="Pfam" id="PF03853">
    <property type="entry name" value="YjeF_N"/>
    <property type="match status" value="1"/>
</dbReference>
<dbReference type="GO" id="GO:0005524">
    <property type="term" value="F:ATP binding"/>
    <property type="evidence" value="ECO:0007669"/>
    <property type="project" value="UniProtKB-KW"/>
</dbReference>
<comment type="caution">
    <text evidence="11">Lacks conserved residue(s) required for the propagation of feature annotation.</text>
</comment>
<feature type="binding site" evidence="11">
    <location>
        <position position="61"/>
    </location>
    <ligand>
        <name>K(+)</name>
        <dbReference type="ChEBI" id="CHEBI:29103"/>
    </ligand>
</feature>
<feature type="binding site" evidence="11">
    <location>
        <begin position="60"/>
        <end position="64"/>
    </location>
    <ligand>
        <name>(6S)-NADPHX</name>
        <dbReference type="ChEBI" id="CHEBI:64076"/>
    </ligand>
</feature>
<sequence length="312" mass="34004">MSLRGKKVFFADQVRKMDKELIEGLKMPSVSLMELASAFISKEIVSYQGKKVLILCGGGNNGGDGYSLARHLSFMGKDVKVYSAISPSSELCLLNSRLYKDYSDLIDDIEDDFDIIVDSIFGSGFHGKLSLEIKDLFDRINSFNALKIAVDIPSGINGNTGEVSPGTFKADITFAIGGLKTGYYSPEAIHFSGDIKFIDIGLLHEKESEWGMLFNKKVFPDREAFSHKGDSGKVYVIGGSALYPGAPILSSKAAIASGAGLVYCNIPEKYSKAAFSSNEDVLFRFRKDGKIDKEEISFINENIDCLICGPGC</sequence>
<dbReference type="SUPFAM" id="SSF64153">
    <property type="entry name" value="YjeF N-terminal domain-like"/>
    <property type="match status" value="1"/>
</dbReference>
<comment type="similarity">
    <text evidence="2">In the C-terminal section; belongs to the NnrD/CARKD family.</text>
</comment>
<accession>A0A2N5ZIB8</accession>
<comment type="catalytic activity">
    <reaction evidence="10">
        <text>(6S)-NADPHX + ADP = AMP + phosphate + NADPH + H(+)</text>
        <dbReference type="Rhea" id="RHEA:32235"/>
        <dbReference type="ChEBI" id="CHEBI:15378"/>
        <dbReference type="ChEBI" id="CHEBI:43474"/>
        <dbReference type="ChEBI" id="CHEBI:57783"/>
        <dbReference type="ChEBI" id="CHEBI:64076"/>
        <dbReference type="ChEBI" id="CHEBI:456215"/>
        <dbReference type="ChEBI" id="CHEBI:456216"/>
        <dbReference type="EC" id="4.2.1.136"/>
    </reaction>
</comment>
<name>A0A2N5ZIB8_MUIH1</name>
<dbReference type="GO" id="GO:0052855">
    <property type="term" value="F:ADP-dependent NAD(P)H-hydrate dehydratase activity"/>
    <property type="evidence" value="ECO:0007669"/>
    <property type="project" value="UniProtKB-EC"/>
</dbReference>
<dbReference type="PROSITE" id="PS51385">
    <property type="entry name" value="YJEF_N"/>
    <property type="match status" value="1"/>
</dbReference>
<keyword evidence="11" id="KW-0479">Metal-binding</keyword>
<dbReference type="Pfam" id="PF01256">
    <property type="entry name" value="Carb_kinase"/>
    <property type="match status" value="1"/>
</dbReference>
<evidence type="ECO:0000256" key="3">
    <source>
        <dbReference type="ARBA" id="ARBA00022741"/>
    </source>
</evidence>
<gene>
    <name evidence="11" type="primary">nnrE</name>
    <name evidence="14" type="ORF">C0601_04575</name>
</gene>
<comment type="catalytic activity">
    <reaction evidence="11">
        <text>(6R)-NADHX = (6S)-NADHX</text>
        <dbReference type="Rhea" id="RHEA:32215"/>
        <dbReference type="ChEBI" id="CHEBI:64074"/>
        <dbReference type="ChEBI" id="CHEBI:64075"/>
        <dbReference type="EC" id="5.1.99.6"/>
    </reaction>
</comment>
<evidence type="ECO:0000256" key="2">
    <source>
        <dbReference type="ARBA" id="ARBA00009524"/>
    </source>
</evidence>
<protein>
    <recommendedName>
        <fullName evidence="11">NAD(P)H-hydrate epimerase</fullName>
        <ecNumber evidence="11">5.1.99.6</ecNumber>
    </recommendedName>
    <alternativeName>
        <fullName evidence="11">NAD(P)HX epimerase</fullName>
    </alternativeName>
</protein>
<evidence type="ECO:0000256" key="4">
    <source>
        <dbReference type="ARBA" id="ARBA00022840"/>
    </source>
</evidence>
<feature type="binding site" evidence="11">
    <location>
        <position position="154"/>
    </location>
    <ligand>
        <name>K(+)</name>
        <dbReference type="ChEBI" id="CHEBI:29103"/>
    </ligand>
</feature>
<comment type="caution">
    <text evidence="14">The sequence shown here is derived from an EMBL/GenBank/DDBJ whole genome shotgun (WGS) entry which is preliminary data.</text>
</comment>
<dbReference type="GO" id="GO:0052856">
    <property type="term" value="F:NAD(P)HX epimerase activity"/>
    <property type="evidence" value="ECO:0007669"/>
    <property type="project" value="UniProtKB-UniRule"/>
</dbReference>
<feature type="domain" description="YjeF C-terminal" evidence="12">
    <location>
        <begin position="211"/>
        <end position="312"/>
    </location>
</feature>
<dbReference type="GO" id="GO:0110051">
    <property type="term" value="P:metabolite repair"/>
    <property type="evidence" value="ECO:0007669"/>
    <property type="project" value="TreeGrafter"/>
</dbReference>
<comment type="function">
    <text evidence="11">Catalyzes the epimerization of the S- and R-forms of NAD(P)HX, a damaged form of NAD(P)H that is a result of enzymatic or heat-dependent hydration. This is a prerequisite for the S-specific NAD(P)H-hydrate dehydratase to allow the repair of both epimers of NAD(P)HX.</text>
</comment>
<dbReference type="AlphaFoldDB" id="A0A2N5ZIB8"/>
<dbReference type="Gene3D" id="3.40.1190.20">
    <property type="match status" value="1"/>
</dbReference>
<evidence type="ECO:0000256" key="9">
    <source>
        <dbReference type="ARBA" id="ARBA00048238"/>
    </source>
</evidence>
<reference evidence="14 15" key="1">
    <citation type="submission" date="2017-11" db="EMBL/GenBank/DDBJ databases">
        <title>Genome-resolved metagenomics identifies genetic mobility, metabolic interactions, and unexpected diversity in perchlorate-reducing communities.</title>
        <authorList>
            <person name="Barnum T.P."/>
            <person name="Figueroa I.A."/>
            <person name="Carlstrom C.I."/>
            <person name="Lucas L.N."/>
            <person name="Engelbrektson A.L."/>
            <person name="Coates J.D."/>
        </authorList>
    </citation>
    <scope>NUCLEOTIDE SEQUENCE [LARGE SCALE GENOMIC DNA]</scope>
    <source>
        <strain evidence="14">BM706</strain>
    </source>
</reference>
<dbReference type="PANTHER" id="PTHR12592">
    <property type="entry name" value="ATP-DEPENDENT (S)-NAD(P)H-HYDRATE DEHYDRATASE FAMILY MEMBER"/>
    <property type="match status" value="1"/>
</dbReference>
<dbReference type="PANTHER" id="PTHR12592:SF0">
    <property type="entry name" value="ATP-DEPENDENT (S)-NAD(P)H-HYDRATE DEHYDRATASE"/>
    <property type="match status" value="1"/>
</dbReference>
<dbReference type="Proteomes" id="UP000234857">
    <property type="component" value="Unassembled WGS sequence"/>
</dbReference>
<comment type="similarity">
    <text evidence="11">Belongs to the NnrE/AIBP family.</text>
</comment>
<evidence type="ECO:0000256" key="7">
    <source>
        <dbReference type="ARBA" id="ARBA00023239"/>
    </source>
</evidence>
<dbReference type="InterPro" id="IPR029056">
    <property type="entry name" value="Ribokinase-like"/>
</dbReference>